<evidence type="ECO:0000313" key="2">
    <source>
        <dbReference type="EMBL" id="RKF84058.1"/>
    </source>
</evidence>
<comment type="caution">
    <text evidence="2">The sequence shown here is derived from an EMBL/GenBank/DDBJ whole genome shotgun (WGS) entry which is preliminary data.</text>
</comment>
<accession>A0A420JB74</accession>
<dbReference type="EMBL" id="MCBS01014679">
    <property type="protein sequence ID" value="RKF84058.1"/>
    <property type="molecule type" value="Genomic_DNA"/>
</dbReference>
<gene>
    <name evidence="2" type="ORF">GcM1_146003</name>
</gene>
<organism evidence="2 3">
    <name type="scientific">Golovinomyces cichoracearum</name>
    <dbReference type="NCBI Taxonomy" id="62708"/>
    <lineage>
        <taxon>Eukaryota</taxon>
        <taxon>Fungi</taxon>
        <taxon>Dikarya</taxon>
        <taxon>Ascomycota</taxon>
        <taxon>Pezizomycotina</taxon>
        <taxon>Leotiomycetes</taxon>
        <taxon>Erysiphales</taxon>
        <taxon>Erysiphaceae</taxon>
        <taxon>Golovinomyces</taxon>
    </lineage>
</organism>
<proteinExistence type="predicted"/>
<evidence type="ECO:0000256" key="1">
    <source>
        <dbReference type="SAM" id="MobiDB-lite"/>
    </source>
</evidence>
<name>A0A420JB74_9PEZI</name>
<feature type="region of interest" description="Disordered" evidence="1">
    <location>
        <begin position="27"/>
        <end position="62"/>
    </location>
</feature>
<sequence length="62" mass="7180">MLEQNSGNSCGNKDYMFSYDEEHKWGAKAGERTQKSSANKDEYEQYRKLAESTIEKGDDSRH</sequence>
<protein>
    <submittedName>
        <fullName evidence="2">Uncharacterized protein</fullName>
    </submittedName>
</protein>
<evidence type="ECO:0000313" key="3">
    <source>
        <dbReference type="Proteomes" id="UP000285326"/>
    </source>
</evidence>
<reference evidence="2 3" key="1">
    <citation type="journal article" date="2018" name="BMC Genomics">
        <title>Comparative genome analyses reveal sequence features reflecting distinct modes of host-adaptation between dicot and monocot powdery mildew.</title>
        <authorList>
            <person name="Wu Y."/>
            <person name="Ma X."/>
            <person name="Pan Z."/>
            <person name="Kale S.D."/>
            <person name="Song Y."/>
            <person name="King H."/>
            <person name="Zhang Q."/>
            <person name="Presley C."/>
            <person name="Deng X."/>
            <person name="Wei C.I."/>
            <person name="Xiao S."/>
        </authorList>
    </citation>
    <scope>NUCLEOTIDE SEQUENCE [LARGE SCALE GENOMIC DNA]</scope>
    <source>
        <strain evidence="2">UMSG1</strain>
    </source>
</reference>
<dbReference type="Proteomes" id="UP000285326">
    <property type="component" value="Unassembled WGS sequence"/>
</dbReference>
<dbReference type="AlphaFoldDB" id="A0A420JB74"/>